<dbReference type="GO" id="GO:0008270">
    <property type="term" value="F:zinc ion binding"/>
    <property type="evidence" value="ECO:0007669"/>
    <property type="project" value="InterPro"/>
</dbReference>
<evidence type="ECO:0000313" key="12">
    <source>
        <dbReference type="Proteomes" id="UP001412239"/>
    </source>
</evidence>
<reference evidence="11" key="1">
    <citation type="submission" date="2015-10" db="EMBL/GenBank/DDBJ databases">
        <authorList>
            <person name="Regsiter A."/>
            <person name="william w."/>
        </authorList>
    </citation>
    <scope>NUCLEOTIDE SEQUENCE</scope>
    <source>
        <strain evidence="11">Montdore</strain>
    </source>
</reference>
<dbReference type="GO" id="GO:0003677">
    <property type="term" value="F:DNA binding"/>
    <property type="evidence" value="ECO:0007669"/>
    <property type="project" value="InterPro"/>
</dbReference>
<evidence type="ECO:0000256" key="5">
    <source>
        <dbReference type="ARBA" id="ARBA00022763"/>
    </source>
</evidence>
<dbReference type="PROSITE" id="PS00730">
    <property type="entry name" value="AP_NUCLEASE_F2_2"/>
    <property type="match status" value="1"/>
</dbReference>
<feature type="compositionally biased region" description="Acidic residues" evidence="9">
    <location>
        <begin position="459"/>
        <end position="473"/>
    </location>
</feature>
<evidence type="ECO:0000256" key="1">
    <source>
        <dbReference type="ARBA" id="ARBA00001947"/>
    </source>
</evidence>
<dbReference type="AlphaFoldDB" id="A0A292PX65"/>
<dbReference type="GO" id="GO:0005739">
    <property type="term" value="C:mitochondrion"/>
    <property type="evidence" value="ECO:0007669"/>
    <property type="project" value="TreeGrafter"/>
</dbReference>
<organism evidence="11 12">
    <name type="scientific">Tuber aestivum</name>
    <name type="common">summer truffle</name>
    <dbReference type="NCBI Taxonomy" id="59557"/>
    <lineage>
        <taxon>Eukaryota</taxon>
        <taxon>Fungi</taxon>
        <taxon>Dikarya</taxon>
        <taxon>Ascomycota</taxon>
        <taxon>Pezizomycotina</taxon>
        <taxon>Pezizomycetes</taxon>
        <taxon>Pezizales</taxon>
        <taxon>Tuberaceae</taxon>
        <taxon>Tuber</taxon>
    </lineage>
</organism>
<protein>
    <recommendedName>
        <fullName evidence="3">Apurinic-apyrimidinic endonuclease 1</fullName>
    </recommendedName>
</protein>
<evidence type="ECO:0000313" key="11">
    <source>
        <dbReference type="EMBL" id="CUS12202.1"/>
    </source>
</evidence>
<keyword evidence="8" id="KW-0234">DNA repair</keyword>
<dbReference type="InterPro" id="IPR013022">
    <property type="entry name" value="Xyl_isomerase-like_TIM-brl"/>
</dbReference>
<dbReference type="Pfam" id="PF01261">
    <property type="entry name" value="AP_endonuc_2"/>
    <property type="match status" value="1"/>
</dbReference>
<gene>
    <name evidence="11" type="ORF">GSTUAT00003714001</name>
</gene>
<dbReference type="GO" id="GO:0008081">
    <property type="term" value="F:phosphoric diester hydrolase activity"/>
    <property type="evidence" value="ECO:0007669"/>
    <property type="project" value="TreeGrafter"/>
</dbReference>
<evidence type="ECO:0000256" key="3">
    <source>
        <dbReference type="ARBA" id="ARBA00021759"/>
    </source>
</evidence>
<feature type="domain" description="Xylose isomerase-like TIM barrel" evidence="10">
    <location>
        <begin position="146"/>
        <end position="402"/>
    </location>
</feature>
<evidence type="ECO:0000256" key="7">
    <source>
        <dbReference type="ARBA" id="ARBA00022833"/>
    </source>
</evidence>
<dbReference type="NCBIfam" id="NF002199">
    <property type="entry name" value="PRK01060.1-4"/>
    <property type="match status" value="1"/>
</dbReference>
<dbReference type="SUPFAM" id="SSF51658">
    <property type="entry name" value="Xylose isomerase-like"/>
    <property type="match status" value="1"/>
</dbReference>
<dbReference type="InterPro" id="IPR036237">
    <property type="entry name" value="Xyl_isomerase-like_sf"/>
</dbReference>
<accession>A0A292PX65</accession>
<dbReference type="GO" id="GO:0006284">
    <property type="term" value="P:base-excision repair"/>
    <property type="evidence" value="ECO:0007669"/>
    <property type="project" value="TreeGrafter"/>
</dbReference>
<feature type="compositionally biased region" description="Low complexity" evidence="9">
    <location>
        <begin position="431"/>
        <end position="445"/>
    </location>
</feature>
<feature type="compositionally biased region" description="Basic and acidic residues" evidence="9">
    <location>
        <begin position="419"/>
        <end position="430"/>
    </location>
</feature>
<dbReference type="GO" id="GO:0005634">
    <property type="term" value="C:nucleus"/>
    <property type="evidence" value="ECO:0007669"/>
    <property type="project" value="TreeGrafter"/>
</dbReference>
<evidence type="ECO:0000259" key="10">
    <source>
        <dbReference type="Pfam" id="PF01261"/>
    </source>
</evidence>
<evidence type="ECO:0000256" key="8">
    <source>
        <dbReference type="ARBA" id="ARBA00023204"/>
    </source>
</evidence>
<proteinExistence type="inferred from homology"/>
<dbReference type="GO" id="GO:0003906">
    <property type="term" value="F:DNA-(apurinic or apyrimidinic site) endonuclease activity"/>
    <property type="evidence" value="ECO:0007669"/>
    <property type="project" value="TreeGrafter"/>
</dbReference>
<comment type="similarity">
    <text evidence="2">Belongs to the AP endonuclease 2 family.</text>
</comment>
<keyword evidence="4" id="KW-0479">Metal-binding</keyword>
<dbReference type="InterPro" id="IPR001719">
    <property type="entry name" value="AP_endonuc_2"/>
</dbReference>
<dbReference type="SMART" id="SM00518">
    <property type="entry name" value="AP2Ec"/>
    <property type="match status" value="1"/>
</dbReference>
<dbReference type="EMBL" id="LN890999">
    <property type="protein sequence ID" value="CUS12202.1"/>
    <property type="molecule type" value="Genomic_DNA"/>
</dbReference>
<name>A0A292PX65_9PEZI</name>
<keyword evidence="12" id="KW-1185">Reference proteome</keyword>
<dbReference type="PANTHER" id="PTHR21445">
    <property type="entry name" value="ENDONUCLEASE IV ENDODEOXYRIBONUCLEASE IV"/>
    <property type="match status" value="1"/>
</dbReference>
<dbReference type="HAMAP" id="MF_00152">
    <property type="entry name" value="Nfo"/>
    <property type="match status" value="1"/>
</dbReference>
<dbReference type="NCBIfam" id="TIGR00587">
    <property type="entry name" value="nfo"/>
    <property type="match status" value="1"/>
</dbReference>
<dbReference type="Gene3D" id="3.20.20.150">
    <property type="entry name" value="Divalent-metal-dependent TIM barrel enzymes"/>
    <property type="match status" value="1"/>
</dbReference>
<comment type="cofactor">
    <cofactor evidence="1">
        <name>Zn(2+)</name>
        <dbReference type="ChEBI" id="CHEBI:29105"/>
    </cofactor>
</comment>
<dbReference type="PANTHER" id="PTHR21445:SF0">
    <property type="entry name" value="APURINIC-APYRIMIDINIC ENDONUCLEASE"/>
    <property type="match status" value="1"/>
</dbReference>
<feature type="region of interest" description="Disordered" evidence="9">
    <location>
        <begin position="419"/>
        <end position="473"/>
    </location>
</feature>
<feature type="region of interest" description="Disordered" evidence="9">
    <location>
        <begin position="1"/>
        <end position="46"/>
    </location>
</feature>
<evidence type="ECO:0000256" key="4">
    <source>
        <dbReference type="ARBA" id="ARBA00022723"/>
    </source>
</evidence>
<keyword evidence="6" id="KW-0378">Hydrolase</keyword>
<evidence type="ECO:0000256" key="2">
    <source>
        <dbReference type="ARBA" id="ARBA00005340"/>
    </source>
</evidence>
<dbReference type="Proteomes" id="UP001412239">
    <property type="component" value="Unassembled WGS sequence"/>
</dbReference>
<keyword evidence="5" id="KW-0227">DNA damage</keyword>
<dbReference type="PROSITE" id="PS00731">
    <property type="entry name" value="AP_NUCLEASE_F2_3"/>
    <property type="match status" value="1"/>
</dbReference>
<dbReference type="PROSITE" id="PS51432">
    <property type="entry name" value="AP_NUCLEASE_F2_4"/>
    <property type="match status" value="1"/>
</dbReference>
<feature type="compositionally biased region" description="Low complexity" evidence="9">
    <location>
        <begin position="1"/>
        <end position="15"/>
    </location>
</feature>
<feature type="compositionally biased region" description="Acidic residues" evidence="9">
    <location>
        <begin position="35"/>
        <end position="45"/>
    </location>
</feature>
<keyword evidence="7" id="KW-0862">Zinc</keyword>
<evidence type="ECO:0000256" key="6">
    <source>
        <dbReference type="ARBA" id="ARBA00022801"/>
    </source>
</evidence>
<dbReference type="PROSITE" id="PS00729">
    <property type="entry name" value="AP_NUCLEASE_F2_1"/>
    <property type="match status" value="1"/>
</dbReference>
<dbReference type="InterPro" id="IPR018246">
    <property type="entry name" value="AP_endonuc_F2_Zn_BS"/>
</dbReference>
<dbReference type="CDD" id="cd00019">
    <property type="entry name" value="AP2Ec"/>
    <property type="match status" value="1"/>
</dbReference>
<sequence length="473" mass="51323">MFARMAKTTRAAAAAAKKKNQQEESLSQLSKREENEVEEAEDDDLGVSVHNTQTFAALASQDTAATTIAESASAALEVGTKPVAASTKKRGVVDEEETTTRVIKKARVRKDEVMIPAARTAGVKMMVGAHVSMSGGVQHAITNSLNIGGNAFALFLKSQRKWVSADLKEADAKAFRAGCEKNGFDPRKHVLPHGSYLINLANGDAEKAKKAYNCFLDDLKRCERLGIGLYNFHPGSTLGLSRSESLSRVARALNKAHSETKFCITVLENMAGAGNVIGGKFEDLRDIIAKVKDKDRVGVCLDTCHLFAAGHDIRTQESYDEVMSNFDRIIGRKYLMALHINDSKAPLASKRDLHQNIGLGFLGLEPFRIIMNDERLESLPLILETPMEEEKTWAEEIKLLESLVGVEGDDPEFLATAKELADSGAGERRTAGIAAQKKAAKAVAKPGKRGRKGRNNGESDSEGGDSDDGEHRC</sequence>
<evidence type="ECO:0000256" key="9">
    <source>
        <dbReference type="SAM" id="MobiDB-lite"/>
    </source>
</evidence>
<dbReference type="FunFam" id="3.20.20.150:FF:000001">
    <property type="entry name" value="Probable endonuclease 4"/>
    <property type="match status" value="1"/>
</dbReference>